<dbReference type="Gene3D" id="3.40.50.2000">
    <property type="entry name" value="Glycogen Phosphorylase B"/>
    <property type="match status" value="2"/>
</dbReference>
<gene>
    <name evidence="3" type="ORF">G5B36_27765</name>
    <name evidence="2" type="ORF">L0N08_28030</name>
</gene>
<dbReference type="CDD" id="cd03801">
    <property type="entry name" value="GT4_PimA-like"/>
    <property type="match status" value="1"/>
</dbReference>
<organism evidence="2 5">
    <name type="scientific">Enterocloster aldenensis</name>
    <dbReference type="NCBI Taxonomy" id="358742"/>
    <lineage>
        <taxon>Bacteria</taxon>
        <taxon>Bacillati</taxon>
        <taxon>Bacillota</taxon>
        <taxon>Clostridia</taxon>
        <taxon>Lachnospirales</taxon>
        <taxon>Lachnospiraceae</taxon>
        <taxon>Enterocloster</taxon>
    </lineage>
</organism>
<evidence type="ECO:0000313" key="5">
    <source>
        <dbReference type="Proteomes" id="UP001299608"/>
    </source>
</evidence>
<evidence type="ECO:0000313" key="4">
    <source>
        <dbReference type="Proteomes" id="UP000669239"/>
    </source>
</evidence>
<evidence type="ECO:0000256" key="1">
    <source>
        <dbReference type="ARBA" id="ARBA00022679"/>
    </source>
</evidence>
<proteinExistence type="predicted"/>
<name>A0AAW5C6W7_9FIRM</name>
<comment type="caution">
    <text evidence="2">The sequence shown here is derived from an EMBL/GenBank/DDBJ whole genome shotgun (WGS) entry which is preliminary data.</text>
</comment>
<dbReference type="SUPFAM" id="SSF53756">
    <property type="entry name" value="UDP-Glycosyltransferase/glycogen phosphorylase"/>
    <property type="match status" value="1"/>
</dbReference>
<reference evidence="2" key="3">
    <citation type="submission" date="2022-01" db="EMBL/GenBank/DDBJ databases">
        <title>Collection of gut derived symbiotic bacterial strains cultured from healthy donors.</title>
        <authorList>
            <person name="Lin H."/>
            <person name="Kohout C."/>
            <person name="Waligurski E."/>
            <person name="Pamer E.G."/>
        </authorList>
    </citation>
    <scope>NUCLEOTIDE SEQUENCE</scope>
    <source>
        <strain evidence="2">DFI.6.55</strain>
    </source>
</reference>
<dbReference type="Proteomes" id="UP000669239">
    <property type="component" value="Unassembled WGS sequence"/>
</dbReference>
<evidence type="ECO:0000313" key="3">
    <source>
        <dbReference type="EMBL" id="NSJ52448.1"/>
    </source>
</evidence>
<dbReference type="AlphaFoldDB" id="A0AAW5C6W7"/>
<dbReference type="GO" id="GO:0016757">
    <property type="term" value="F:glycosyltransferase activity"/>
    <property type="evidence" value="ECO:0007669"/>
    <property type="project" value="TreeGrafter"/>
</dbReference>
<dbReference type="GO" id="GO:0009103">
    <property type="term" value="P:lipopolysaccharide biosynthetic process"/>
    <property type="evidence" value="ECO:0007669"/>
    <property type="project" value="TreeGrafter"/>
</dbReference>
<keyword evidence="4" id="KW-1185">Reference proteome</keyword>
<dbReference type="EMBL" id="JAKNGE010000057">
    <property type="protein sequence ID" value="MCG4749262.1"/>
    <property type="molecule type" value="Genomic_DNA"/>
</dbReference>
<evidence type="ECO:0000313" key="2">
    <source>
        <dbReference type="EMBL" id="MCG4749262.1"/>
    </source>
</evidence>
<sequence length="375" mass="43852">MGRQIETLREWNQVYVLTFIASDFDEKLATKLKRDARYHFVKLYNWSKVLHVLLEPWLPSYFAARSSLRFGVKLIWCVWHYHIDVIHSEYAAMAQYQWICHLFPRLRYYMTEHDVTTQSYERKVKQEQGWKKRYLFYQLRRLYHYEKIYCQRSDAVMTFSFKDKLLLENQYGLTGIQVLNPYFGIEDEMMEEPEYHEKERNTLCFLGQMGREENAVAAMSLVRLGEKLEDAGYPVNIYIVGNNPPLELRQMEGDTVHITGFVEDVDEYVLKSGIAVFPLTLGAGIKLKVLRSIALGTPVVTTDIGAEGIDEEGSVLLLAKTESEFVQAIVDVINMGDKDYFDLCRNGQEYAKTNFGWERSKQVLKRLYESEKIGV</sequence>
<dbReference type="PANTHER" id="PTHR46401">
    <property type="entry name" value="GLYCOSYLTRANSFERASE WBBK-RELATED"/>
    <property type="match status" value="1"/>
</dbReference>
<accession>A0AAW5C6W7</accession>
<dbReference type="Pfam" id="PF13692">
    <property type="entry name" value="Glyco_trans_1_4"/>
    <property type="match status" value="1"/>
</dbReference>
<reference evidence="3 4" key="1">
    <citation type="journal article" date="2020" name="Cell Host Microbe">
        <title>Functional and Genomic Variation between Human-Derived Isolates of Lachnospiraceae Reveals Inter- and Intra-Species Diversity.</title>
        <authorList>
            <person name="Sorbara M.T."/>
            <person name="Littmann E.R."/>
            <person name="Fontana E."/>
            <person name="Moody T.U."/>
            <person name="Kohout C.E."/>
            <person name="Gjonbalaj M."/>
            <person name="Eaton V."/>
            <person name="Seok R."/>
            <person name="Leiner I.M."/>
            <person name="Pamer E.G."/>
        </authorList>
    </citation>
    <scope>NUCLEOTIDE SEQUENCE [LARGE SCALE GENOMIC DNA]</scope>
    <source>
        <strain evidence="3 4">MSK.1.17</strain>
    </source>
</reference>
<reference evidence="3" key="2">
    <citation type="submission" date="2020-02" db="EMBL/GenBank/DDBJ databases">
        <authorList>
            <person name="Littmann E."/>
            <person name="Sorbara M."/>
        </authorList>
    </citation>
    <scope>NUCLEOTIDE SEQUENCE</scope>
    <source>
        <strain evidence="3">MSK.1.17</strain>
    </source>
</reference>
<dbReference type="PANTHER" id="PTHR46401:SF2">
    <property type="entry name" value="GLYCOSYLTRANSFERASE WBBK-RELATED"/>
    <property type="match status" value="1"/>
</dbReference>
<keyword evidence="1" id="KW-0808">Transferase</keyword>
<dbReference type="Proteomes" id="UP001299608">
    <property type="component" value="Unassembled WGS sequence"/>
</dbReference>
<protein>
    <submittedName>
        <fullName evidence="2 3">Glycosyltransferase</fullName>
    </submittedName>
</protein>
<dbReference type="EMBL" id="JAAITT010000073">
    <property type="protein sequence ID" value="NSJ52448.1"/>
    <property type="molecule type" value="Genomic_DNA"/>
</dbReference>
<dbReference type="RefSeq" id="WP_165641830.1">
    <property type="nucleotide sequence ID" value="NZ_JAAITT010000073.1"/>
</dbReference>